<dbReference type="InterPro" id="IPR021988">
    <property type="entry name" value="BMT1"/>
</dbReference>
<dbReference type="PANTHER" id="PTHR31806:SF1">
    <property type="entry name" value="PURINE-CYTOSINE PERMEASE FCY2-RELATED"/>
    <property type="match status" value="1"/>
</dbReference>
<organism evidence="15 16">
    <name type="scientific">Candidozyma haemuli</name>
    <dbReference type="NCBI Taxonomy" id="45357"/>
    <lineage>
        <taxon>Eukaryota</taxon>
        <taxon>Fungi</taxon>
        <taxon>Dikarya</taxon>
        <taxon>Ascomycota</taxon>
        <taxon>Saccharomycotina</taxon>
        <taxon>Pichiomycetes</taxon>
        <taxon>Metschnikowiaceae</taxon>
        <taxon>Candidozyma</taxon>
    </lineage>
</organism>
<comment type="similarity">
    <text evidence="3">Belongs to the purine-cytosine permease (2.A.39) family.</text>
</comment>
<accession>A0A2V1AQR3</accession>
<dbReference type="EMBL" id="PKFO01000003">
    <property type="protein sequence ID" value="PVH20567.1"/>
    <property type="molecule type" value="Genomic_DNA"/>
</dbReference>
<evidence type="ECO:0000256" key="13">
    <source>
        <dbReference type="ARBA" id="ARBA00023316"/>
    </source>
</evidence>
<keyword evidence="7" id="KW-0328">Glycosyltransferase</keyword>
<evidence type="ECO:0000256" key="9">
    <source>
        <dbReference type="ARBA" id="ARBA00022692"/>
    </source>
</evidence>
<dbReference type="CDD" id="cd11484">
    <property type="entry name" value="SLC-NCS1sbd_CobB-like"/>
    <property type="match status" value="1"/>
</dbReference>
<evidence type="ECO:0000313" key="16">
    <source>
        <dbReference type="Proteomes" id="UP000244309"/>
    </source>
</evidence>
<dbReference type="GO" id="GO:0015856">
    <property type="term" value="P:cytosine transport"/>
    <property type="evidence" value="ECO:0007669"/>
    <property type="project" value="UniProtKB-ARBA"/>
</dbReference>
<evidence type="ECO:0000256" key="6">
    <source>
        <dbReference type="ARBA" id="ARBA00022553"/>
    </source>
</evidence>
<dbReference type="PANTHER" id="PTHR31806">
    <property type="entry name" value="PURINE-CYTOSINE PERMEASE FCY2-RELATED"/>
    <property type="match status" value="1"/>
</dbReference>
<feature type="transmembrane region" description="Helical" evidence="14">
    <location>
        <begin position="248"/>
        <end position="270"/>
    </location>
</feature>
<feature type="transmembrane region" description="Helical" evidence="14">
    <location>
        <begin position="282"/>
        <end position="308"/>
    </location>
</feature>
<protein>
    <submittedName>
        <fullName evidence="15">Uncharacterized protein</fullName>
    </submittedName>
</protein>
<keyword evidence="9 14" id="KW-0812">Transmembrane</keyword>
<dbReference type="GO" id="GO:0000030">
    <property type="term" value="F:mannosyltransferase activity"/>
    <property type="evidence" value="ECO:0007669"/>
    <property type="project" value="InterPro"/>
</dbReference>
<evidence type="ECO:0000256" key="8">
    <source>
        <dbReference type="ARBA" id="ARBA00022679"/>
    </source>
</evidence>
<dbReference type="GO" id="GO:0015205">
    <property type="term" value="F:nucleobase transmembrane transporter activity"/>
    <property type="evidence" value="ECO:0007669"/>
    <property type="project" value="TreeGrafter"/>
</dbReference>
<feature type="transmembrane region" description="Helical" evidence="14">
    <location>
        <begin position="487"/>
        <end position="505"/>
    </location>
</feature>
<evidence type="ECO:0000256" key="5">
    <source>
        <dbReference type="ARBA" id="ARBA00022448"/>
    </source>
</evidence>
<dbReference type="GO" id="GO:0005886">
    <property type="term" value="C:plasma membrane"/>
    <property type="evidence" value="ECO:0007669"/>
    <property type="project" value="TreeGrafter"/>
</dbReference>
<keyword evidence="13" id="KW-0961">Cell wall biogenesis/degradation</keyword>
<evidence type="ECO:0000256" key="3">
    <source>
        <dbReference type="ARBA" id="ARBA00008974"/>
    </source>
</evidence>
<feature type="transmembrane region" description="Helical" evidence="14">
    <location>
        <begin position="405"/>
        <end position="427"/>
    </location>
</feature>
<evidence type="ECO:0000256" key="10">
    <source>
        <dbReference type="ARBA" id="ARBA00022968"/>
    </source>
</evidence>
<gene>
    <name evidence="15" type="ORF">CXQ85_002361</name>
</gene>
<feature type="transmembrane region" description="Helical" evidence="14">
    <location>
        <begin position="180"/>
        <end position="200"/>
    </location>
</feature>
<keyword evidence="10" id="KW-0735">Signal-anchor</keyword>
<dbReference type="GO" id="GO:0071555">
    <property type="term" value="P:cell wall organization"/>
    <property type="evidence" value="ECO:0007669"/>
    <property type="project" value="UniProtKB-KW"/>
</dbReference>
<comment type="caution">
    <text evidence="15">The sequence shown here is derived from an EMBL/GenBank/DDBJ whole genome shotgun (WGS) entry which is preliminary data.</text>
</comment>
<dbReference type="GO" id="GO:0000329">
    <property type="term" value="C:fungal-type vacuole membrane"/>
    <property type="evidence" value="ECO:0007669"/>
    <property type="project" value="TreeGrafter"/>
</dbReference>
<dbReference type="Pfam" id="PF12141">
    <property type="entry name" value="BMT"/>
    <property type="match status" value="1"/>
</dbReference>
<keyword evidence="11 14" id="KW-1133">Transmembrane helix</keyword>
<proteinExistence type="inferred from homology"/>
<feature type="transmembrane region" description="Helical" evidence="14">
    <location>
        <begin position="517"/>
        <end position="535"/>
    </location>
</feature>
<feature type="transmembrane region" description="Helical" evidence="14">
    <location>
        <begin position="150"/>
        <end position="168"/>
    </location>
</feature>
<evidence type="ECO:0000313" key="15">
    <source>
        <dbReference type="EMBL" id="PVH20567.1"/>
    </source>
</evidence>
<evidence type="ECO:0000256" key="14">
    <source>
        <dbReference type="SAM" id="Phobius"/>
    </source>
</evidence>
<dbReference type="Proteomes" id="UP000244309">
    <property type="component" value="Unassembled WGS sequence"/>
</dbReference>
<dbReference type="FunFam" id="1.10.4160.10:FF:000002">
    <property type="entry name" value="Purine-cytosine permease fcyB"/>
    <property type="match status" value="1"/>
</dbReference>
<dbReference type="Gene3D" id="1.10.4160.10">
    <property type="entry name" value="Hydantoin permease"/>
    <property type="match status" value="1"/>
</dbReference>
<evidence type="ECO:0000256" key="7">
    <source>
        <dbReference type="ARBA" id="ARBA00022676"/>
    </source>
</evidence>
<feature type="transmembrane region" description="Helical" evidence="14">
    <location>
        <begin position="107"/>
        <end position="129"/>
    </location>
</feature>
<sequence>MSTLAEKPLADETKLDNGSIESQPVVQVYEHDDKERRLEEGGNFLDRIGLKFNAEIRGVERVPEDKRVDRNWTSPLTMFLSPNMSIAALSTGMLGPTFYDLDFRTCILVIVFWSIIGAMPVGFFATFGAKFGLRQQILSRYFAGNVMGRIFALFNVISCCGWNAVNILPSVQMLASIGPLPPWAGCLILVVITCFVALLGYKAIHLYERYSWIPNLAIYLVIIARLSMSKNFTWGTMVGGKQQAGNVLSFIGVVFGFTAGWSPSSADYFVYMPADTPSWKIFTCMVVGLSTPCIFTLILGAACAMGTLTDPTWKAAFDDNSVGGLVNMILNVNNLHGFGKFCMVLLGLSSIANNLPGSYSLALAVQAIWSPLARFPRLGWCLIGNFVSLGLAIPAYYVFSETMSNFLSIIGYNVAIYLGISLAEHFIYRRGFQGYDITNYNDRGSIPVGYAGISGFLFGVASTVLSMNQTWYQSVIARKFGSGGGDISFELNIVFSFVGYNLTMLPSRLRHYLRHETVLLVVAALSLVLLLLQLAEYDDSSITDAFRKASFSLGPDKLINGVGSGAYIEQEVSPLHRSILLPAGWKFDKSSLRRHLQNSASRNWRIVQPKKPLQRSPNKSRSRFVPHEPFTLFHSAENLPKDQCEHRLNDTIDNLEVNSRETLPGNFTHILQVLVEEHDEYKDPYYQEISPLFMKSTRIALDKELVSAFWYRLSGSSVWLKDHNVHLLVSRFLYSEHKKRNDPKASFVLVQVFDKDWKELRDVQLVFPTNNLDHPDAPGFDADGQRFHSYRFPRLMPIPFFNDYGTSGTKYLGPEDPRVVMIKNPKGYEEPLIVFNAEHHKMVKDKNGKEEDNKFRSMFISRLFQLQKGKGGVETNVRPLTDSMYFTRTDEMGIKGSKRARKAKNWTPMISDIDREKNGGYDTSVLFTTQLKNLAVIKCDLFDKPGECEEVYKRDGDLGEMRGGTPLLSVNSVFRENGVAIDQMLPPGREIFVGFARAHLSNCGCGSSFYRPNLMVLTKDEVTTTVDDEKVTKFFYKISHISGFLSLHVPIDPWHIDKPYAKCQGVNALIPNGVSDWQMEPLDIVNGQWAVKDKMSIAFSVSDFSVDRVEVKGILQALLTVADKSLFLSPPGINQDELEAFLPRLNSEGNLDEAVPGYSNTNVECAVQSGKGFCKKFGQSESVIEDEHRHEDTSIYKAIYDSKVKEYDEAFKDAENEKGPFY</sequence>
<keyword evidence="8" id="KW-0808">Transferase</keyword>
<keyword evidence="5" id="KW-0813">Transport</keyword>
<feature type="transmembrane region" description="Helical" evidence="14">
    <location>
        <begin position="448"/>
        <end position="467"/>
    </location>
</feature>
<feature type="transmembrane region" description="Helical" evidence="14">
    <location>
        <begin position="378"/>
        <end position="399"/>
    </location>
</feature>
<dbReference type="GeneID" id="37007692"/>
<comment type="similarity">
    <text evidence="4">Belongs to the BMT family.</text>
</comment>
<keyword evidence="16" id="KW-1185">Reference proteome</keyword>
<evidence type="ECO:0000256" key="1">
    <source>
        <dbReference type="ARBA" id="ARBA00004141"/>
    </source>
</evidence>
<keyword evidence="12 14" id="KW-0472">Membrane</keyword>
<dbReference type="OrthoDB" id="2116389at2759"/>
<evidence type="ECO:0000256" key="2">
    <source>
        <dbReference type="ARBA" id="ARBA00004606"/>
    </source>
</evidence>
<dbReference type="InterPro" id="IPR001248">
    <property type="entry name" value="Pur-cyt_permease"/>
</dbReference>
<evidence type="ECO:0000256" key="11">
    <source>
        <dbReference type="ARBA" id="ARBA00022989"/>
    </source>
</evidence>
<feature type="transmembrane region" description="Helical" evidence="14">
    <location>
        <begin position="338"/>
        <end position="357"/>
    </location>
</feature>
<comment type="subcellular location">
    <subcellularLocation>
        <location evidence="1">Membrane</location>
        <topology evidence="1">Multi-pass membrane protein</topology>
    </subcellularLocation>
    <subcellularLocation>
        <location evidence="2">Membrane</location>
        <topology evidence="2">Single-pass type II membrane protein</topology>
    </subcellularLocation>
</comment>
<keyword evidence="6" id="KW-0597">Phosphoprotein</keyword>
<dbReference type="AlphaFoldDB" id="A0A2V1AQR3"/>
<reference evidence="15 16" key="1">
    <citation type="submission" date="2017-12" db="EMBL/GenBank/DDBJ databases">
        <title>Genome Sequence of a Multidrug-Resistant Candida haemulonii Isolate from a Patient with Chronic Leg Ulcers in Israel.</title>
        <authorList>
            <person name="Chow N.A."/>
            <person name="Gade L."/>
            <person name="Batra D."/>
            <person name="Rowe L.A."/>
            <person name="Ben-Ami R."/>
            <person name="Loparev V.N."/>
            <person name="Litvintseva A.P."/>
        </authorList>
    </citation>
    <scope>NUCLEOTIDE SEQUENCE [LARGE SCALE GENOMIC DNA]</scope>
    <source>
        <strain evidence="15 16">B11899</strain>
    </source>
</reference>
<dbReference type="STRING" id="45357.A0A2V1AQR3"/>
<dbReference type="InterPro" id="IPR026030">
    <property type="entry name" value="Pur-cyt_permease_Fcy2/21/22"/>
</dbReference>
<name>A0A2V1AQR3_9ASCO</name>
<dbReference type="RefSeq" id="XP_025341507.1">
    <property type="nucleotide sequence ID" value="XM_025486042.1"/>
</dbReference>
<feature type="transmembrane region" description="Helical" evidence="14">
    <location>
        <begin position="76"/>
        <end position="95"/>
    </location>
</feature>
<evidence type="ECO:0000256" key="12">
    <source>
        <dbReference type="ARBA" id="ARBA00023136"/>
    </source>
</evidence>
<dbReference type="VEuPathDB" id="FungiDB:CXQ85_002361"/>
<dbReference type="Pfam" id="PF02133">
    <property type="entry name" value="Transp_cyt_pur"/>
    <property type="match status" value="1"/>
</dbReference>
<evidence type="ECO:0000256" key="4">
    <source>
        <dbReference type="ARBA" id="ARBA00009486"/>
    </source>
</evidence>
<feature type="transmembrane region" description="Helical" evidence="14">
    <location>
        <begin position="212"/>
        <end position="228"/>
    </location>
</feature>